<organism evidence="3 4">
    <name type="scientific">Karelsulcia muelleri (strain SMDSEM)</name>
    <name type="common">Sulcia muelleri</name>
    <dbReference type="NCBI Taxonomy" id="595499"/>
    <lineage>
        <taxon>Bacteria</taxon>
        <taxon>Pseudomonadati</taxon>
        <taxon>Bacteroidota</taxon>
        <taxon>Flavobacteriia</taxon>
        <taxon>Flavobacteriales</taxon>
        <taxon>Candidatus Karelsulcia</taxon>
    </lineage>
</organism>
<dbReference type="Pfam" id="PF13247">
    <property type="entry name" value="Fer4_11"/>
    <property type="match status" value="1"/>
</dbReference>
<evidence type="ECO:0000313" key="3">
    <source>
        <dbReference type="EMBL" id="ACU52796.1"/>
    </source>
</evidence>
<dbReference type="STRING" id="595499.SMDSEM_072"/>
<dbReference type="PROSITE" id="PS51257">
    <property type="entry name" value="PROKAR_LIPOPROTEIN"/>
    <property type="match status" value="1"/>
</dbReference>
<dbReference type="SUPFAM" id="SSF54862">
    <property type="entry name" value="4Fe-4S ferredoxins"/>
    <property type="match status" value="1"/>
</dbReference>
<feature type="domain" description="4Fe-4S ferredoxin-type" evidence="2">
    <location>
        <begin position="828"/>
        <end position="857"/>
    </location>
</feature>
<feature type="domain" description="4Fe-4S ferredoxin-type" evidence="2">
    <location>
        <begin position="709"/>
        <end position="739"/>
    </location>
</feature>
<dbReference type="InterPro" id="IPR006311">
    <property type="entry name" value="TAT_signal"/>
</dbReference>
<protein>
    <submittedName>
        <fullName evidence="3">Molybdopterin oxidoreductase, iron-sulfur binding subunit</fullName>
    </submittedName>
</protein>
<dbReference type="PROSITE" id="PS51379">
    <property type="entry name" value="4FE4S_FER_2"/>
    <property type="match status" value="3"/>
</dbReference>
<dbReference type="KEGG" id="sms:SMDSEM_072"/>
<dbReference type="PANTHER" id="PTHR42783">
    <property type="entry name" value="GLUTAMATE SYNTHASE [NADPH] SMALL CHAIN"/>
    <property type="match status" value="1"/>
</dbReference>
<dbReference type="PROSITE" id="PS50841">
    <property type="entry name" value="DIX"/>
    <property type="match status" value="1"/>
</dbReference>
<dbReference type="InterPro" id="IPR001158">
    <property type="entry name" value="DIX"/>
</dbReference>
<feature type="domain" description="4Fe-4S ferredoxin-type" evidence="2">
    <location>
        <begin position="796"/>
        <end position="827"/>
    </location>
</feature>
<evidence type="ECO:0000259" key="2">
    <source>
        <dbReference type="PROSITE" id="PS51379"/>
    </source>
</evidence>
<dbReference type="Gene3D" id="3.30.2070.10">
    <property type="entry name" value="Formate dehydrogenase/DMSO reductase"/>
    <property type="match status" value="1"/>
</dbReference>
<reference evidence="3 4" key="1">
    <citation type="journal article" date="2009" name="Proc. Natl. Acad. Sci. U.S.A.">
        <title>Convergent evolution of metabolic roles in bacterial co-symbionts of insects.</title>
        <authorList>
            <person name="McCutcheon J.P."/>
            <person name="McDonald B.R."/>
            <person name="Moran N.A."/>
        </authorList>
    </citation>
    <scope>NUCLEOTIDE SEQUENCE [LARGE SCALE GENOMIC DNA]</scope>
    <source>
        <strain evidence="3 4">SMDSEM</strain>
    </source>
</reference>
<dbReference type="Proteomes" id="UP000008074">
    <property type="component" value="Chromosome"/>
</dbReference>
<name>C7LK34_KARMS</name>
<dbReference type="CDD" id="cd10551">
    <property type="entry name" value="PsrB"/>
    <property type="match status" value="1"/>
</dbReference>
<dbReference type="InterPro" id="IPR017896">
    <property type="entry name" value="4Fe4S_Fe-S-bd"/>
</dbReference>
<evidence type="ECO:0000259" key="1">
    <source>
        <dbReference type="PROSITE" id="PS50841"/>
    </source>
</evidence>
<evidence type="ECO:0000313" key="4">
    <source>
        <dbReference type="Proteomes" id="UP000008074"/>
    </source>
</evidence>
<dbReference type="EMBL" id="CP001605">
    <property type="protein sequence ID" value="ACU52796.1"/>
    <property type="molecule type" value="Genomic_DNA"/>
</dbReference>
<dbReference type="AlphaFoldDB" id="C7LK34"/>
<dbReference type="Gene3D" id="3.40.50.740">
    <property type="match status" value="1"/>
</dbReference>
<accession>C7LK34</accession>
<dbReference type="PANTHER" id="PTHR42783:SF3">
    <property type="entry name" value="GLUTAMATE SYNTHASE [NADPH] SMALL CHAIN-RELATED"/>
    <property type="match status" value="1"/>
</dbReference>
<dbReference type="HOGENOM" id="CLU_306470_0_0_10"/>
<dbReference type="SUPFAM" id="SSF53706">
    <property type="entry name" value="Formate dehydrogenase/DMSO reductase, domains 1-3"/>
    <property type="match status" value="1"/>
</dbReference>
<sequence length="983" mass="114519">MKKKYITRRDFLKILGFTTLSVTLAACKGPIIESIPYIIKPESITPGVSNYYASTMYDGFDFGNVIIKTRDGRPLKIESNKKSKDLNEVSSRIQSSILSLYDNKRLKFPSIKKKKISWKKLDNIIIKRLINLSKSKKKIVILTSSLPSPSTKQLIYDFSRVYKKTNHIIYDSISYSSTLNAVKNILGKRAIPYYDLSKIELLISFDADFLGDWSPQNFHKVYGKRKKPNLSMINHIQIESNMSLSGANADLRIPMNLTEIQNLLFEVYKGLKNKSKNKLAITLVKKILKKGNKTLVIADGNKEMYEMALLINKKIKSNALKKNKFILLKESNDKIFFKFIEELSNNKIGALLVFNTNPIYSFYDEKIKSYLRKIPLTISFAMKEDETSDYMEIWAPIHHWLESWGDYKPLTGMYCLRQPTIRKIFNTRQFEDSLLKWIKKNPNHFKIKNLFFNNFKNKKKIKYSDYLKIFFEKKIMKKSDLNSFNKALFHGSFKLKEKLNLKKQLKTSNYIFNIKNKKNFELRLYLKTSIGDGRQSDNPWLQELPDPITRTTWENYLTMSLKDAKNLKLKNWNVETGALNGNCVNLIFKNLIIKDIPVYIQPGQAIGTIGLSFGYGRKKGKVTKLSKGFNAYLLYKNFSLIQRNIILKKSSKNYKFSCIQLQNTTAGRNSLAKEKNLFIYLNKKKFGCKKKNFFKKNLFVKEEKNGHHFNLSIDLNKCTGCTACVIACNVENNIPIVGKKEIRNFRDMHWLRVDRYYSSKNKKENFFVKKKNLGYKNPFTEPKFYKNLLLPEWENPKIIFQPIMCQHCNNAPCETVCPVGATTHGKQGQNMMTYNRCIGTRYCANNCPYKVRRFNWFNYSNKFKFPMNINSNLDKFVLNPDVVIRSRGVMEKCSLCIQMTQAVILKAKKEERKIKDDEFKTACSKVCPTNAISFGDMNDNSSKILKKKLSDRSYKLLDFLGVNPNVFYNIKIRNFKQKKKKNK</sequence>
<dbReference type="Gene3D" id="3.30.70.20">
    <property type="match status" value="2"/>
</dbReference>
<gene>
    <name evidence="3" type="ordered locus">SMDSEM_072</name>
</gene>
<proteinExistence type="predicted"/>
<feature type="domain" description="DIX" evidence="1">
    <location>
        <begin position="291"/>
        <end position="375"/>
    </location>
</feature>
<dbReference type="PROSITE" id="PS51318">
    <property type="entry name" value="TAT"/>
    <property type="match status" value="1"/>
</dbReference>